<keyword evidence="1" id="KW-0808">Transferase</keyword>
<keyword evidence="1" id="KW-0695">RNA-directed DNA polymerase</keyword>
<dbReference type="EMBL" id="RQFT01000002">
    <property type="protein sequence ID" value="TGL09119.1"/>
    <property type="molecule type" value="Genomic_DNA"/>
</dbReference>
<dbReference type="InterPro" id="IPR036526">
    <property type="entry name" value="C-N_Hydrolase_sf"/>
</dbReference>
<accession>A0A7I0HWD1</accession>
<reference evidence="1 2" key="1">
    <citation type="journal article" date="2019" name="PLoS Negl. Trop. Dis.">
        <title>Revisiting the worldwide diversity of Leptospira species in the environment.</title>
        <authorList>
            <person name="Vincent A.T."/>
            <person name="Schiettekatte O."/>
            <person name="Bourhy P."/>
            <person name="Veyrier F.J."/>
            <person name="Picardeau M."/>
        </authorList>
    </citation>
    <scope>NUCLEOTIDE SEQUENCE [LARGE SCALE GENOMIC DNA]</scope>
    <source>
        <strain evidence="1 2">201800273</strain>
    </source>
</reference>
<dbReference type="CDD" id="cd01646">
    <property type="entry name" value="RT_Bac_retron_I"/>
    <property type="match status" value="1"/>
</dbReference>
<evidence type="ECO:0000313" key="1">
    <source>
        <dbReference type="EMBL" id="TGL09119.1"/>
    </source>
</evidence>
<dbReference type="Proteomes" id="UP000297641">
    <property type="component" value="Unassembled WGS sequence"/>
</dbReference>
<sequence>MITKNNIQEAYEKLKYFSFYDKTFVHLKEQIIEFESKDAKKKLSILADNFNIKKEDYFQNLINKIQIHVTPKGIECEDDKYDFVSVLSGNERIKIKSLNYYIKAPIEIHILNILWIGYSLIKLPNINEKHIFANKLDINYAGNLKNGKKTFIPYFENYQSWLNNALTTSESLAKENKNFIIISLDIKRFYYSIRQTIKELSGELESNYEFKNYLTRINVSVNKKWDLLLGINQDESVFSLPIGLLSSGILANYYCKHIDEKIQSTAGIRYYGRYVDDIIIIKEISKKTKYTNSNKIISDHLVDPKILSKIPNNDNYVFTDNHNLEIQPEKLKLFLFSGKSSLKQIELIKNELLKNSSEVNLIPDMEMVYKNLDKIPFEIKANDKRFKLRDIQSIENNKFEVSKLLSQAIYIQKYCDVNLEEKQKLFRNLDKIFKGKYILEYRNLWSKYLVCLVIFERQTELLNFINRTQKLISRIVFDSEIEKPQVIESLKNEFIISLNLALSGNFEFHKKIKRRILRRKSFISSDSIYNIITEKTSDELLTNYRRSYFLDPVYYRMEGIFLFEEYFDQSINLYSYNLSERRNLTFRKGDSWYLYFPRYIKYWEIYNGFYLISLFRNQTENIIYSTLNRISLNLYWKLNFKRFFDPTFLENVLKKQYINTKPEFFGDIMINSFDAKFSEKTKSSLYVAVPSFKVTEDHLKVSLKPDYKIYLQTFVQFSKLLNEISQKKVDFLTFPELSIPHQFLGALVNFSKDFQTTVSAGLEYIIINNTVYNISVTIIPSQNSKFKFANIFFRIKNHYSPEEIKTIEEIELLRPVLKKSIYYLFNWNSVTFTLFNCFELSNISHRSLFKGRIDLIFGILLNKDRFYYDSIAQSTVRDLHCFLLNVNSSKYKGTFLLQPTSSDLMYLAELKGGIDPYFLLETVKVNELRNFQIKYLSGYRDEKPKYKPLPPDFTMDEKRK</sequence>
<protein>
    <submittedName>
        <fullName evidence="1">RNA-directed DNA polymerase</fullName>
    </submittedName>
</protein>
<gene>
    <name evidence="1" type="ORF">EHQ43_01285</name>
</gene>
<keyword evidence="1" id="KW-0548">Nucleotidyltransferase</keyword>
<name>A0A7I0HWD1_9LEPT</name>
<dbReference type="GO" id="GO:0003964">
    <property type="term" value="F:RNA-directed DNA polymerase activity"/>
    <property type="evidence" value="ECO:0007669"/>
    <property type="project" value="UniProtKB-KW"/>
</dbReference>
<proteinExistence type="predicted"/>
<organism evidence="1 2">
    <name type="scientific">Leptospira bouyouniensis</name>
    <dbReference type="NCBI Taxonomy" id="2484911"/>
    <lineage>
        <taxon>Bacteria</taxon>
        <taxon>Pseudomonadati</taxon>
        <taxon>Spirochaetota</taxon>
        <taxon>Spirochaetia</taxon>
        <taxon>Leptospirales</taxon>
        <taxon>Leptospiraceae</taxon>
        <taxon>Leptospira</taxon>
    </lineage>
</organism>
<comment type="caution">
    <text evidence="1">The sequence shown here is derived from an EMBL/GenBank/DDBJ whole genome shotgun (WGS) entry which is preliminary data.</text>
</comment>
<dbReference type="SUPFAM" id="SSF56317">
    <property type="entry name" value="Carbon-nitrogen hydrolase"/>
    <property type="match status" value="1"/>
</dbReference>
<dbReference type="AlphaFoldDB" id="A0A7I0HWD1"/>
<evidence type="ECO:0000313" key="2">
    <source>
        <dbReference type="Proteomes" id="UP000297641"/>
    </source>
</evidence>
<dbReference type="RefSeq" id="WP_135769934.1">
    <property type="nucleotide sequence ID" value="NZ_RQFT01000002.1"/>
</dbReference>